<dbReference type="STRING" id="1440762.Y882_05895"/>
<keyword evidence="2" id="KW-0720">Serine protease</keyword>
<feature type="signal peptide" evidence="3">
    <location>
        <begin position="1"/>
        <end position="23"/>
    </location>
</feature>
<gene>
    <name evidence="5" type="ORF">Y882_05895</name>
</gene>
<keyword evidence="3" id="KW-0732">Signal</keyword>
<dbReference type="GO" id="GO:0004252">
    <property type="term" value="F:serine-type endopeptidase activity"/>
    <property type="evidence" value="ECO:0007669"/>
    <property type="project" value="TreeGrafter"/>
</dbReference>
<dbReference type="RefSeq" id="WP_052949703.1">
    <property type="nucleotide sequence ID" value="NZ_JPLA01000013.1"/>
</dbReference>
<dbReference type="InterPro" id="IPR029058">
    <property type="entry name" value="AB_hydrolase_fold"/>
</dbReference>
<protein>
    <recommendedName>
        <fullName evidence="4">Peptidase S9 prolyl oligopeptidase catalytic domain-containing protein</fullName>
    </recommendedName>
</protein>
<sequence length="678" mass="75043">MKRNPCLPLVLWALLCSPSAAQADDTRFNAADINRLAEVSEPALSRDGTSIIYTVSTANLERDEPQSDLWRVRYDGSGRVQLTHTPDSSESRPQWSADGRFIAFLSDRKVDGEASDDDTKTQVWVMPADGGEAHRATNLPSGVEDFVLSPDGKQLAAIAFDPEYPPGTKKPKHPLPIVTDRFQFKDDDTGWLGNRHKHLYLVDIASGAATQITTGSHDEQLPAWSPDGKLIAYVTKRGADPDRHLNFDIYVIAPRAGAKERQLTTFAGADLDPYWETRPAWSPDSTRIAYLQSGEDKWIYYAPWQLAIIDVATGKATIPAPIDRCFTKPRWSPDGRSVYALIEQAQVTHLSRIDLPSGKITELTHGDRFDTDLDVSANGRVVVLGGDSLHPPQLSAVEQDKLRLLDDPNPWLDQKHLATTETLHLQSADGTALDALLTKPIGYVPGRRYPTIVRVHGGPVYQFSHEFMPDWQVYAAHGYAVLAVNPRGSSGRGFEFAKAIYADWGNKDTQDVLAGVDRAVALGVADPARLGIGGWSYGAILTDEVIARDTRFKAAIAGAGSGNMYGMYGDDEYAREYELELGTPWANRDAYDRASYPFLHADRIRTPTMFQCGERDFNVPCIGAEQMYQALRSLGIPTELVMYPGQHHGLTVPSYLRDRMERNLAWYDRYLKAVGAGP</sequence>
<organism evidence="5 6">
    <name type="scientific">Dyella japonica DSM 16301</name>
    <dbReference type="NCBI Taxonomy" id="1440762"/>
    <lineage>
        <taxon>Bacteria</taxon>
        <taxon>Pseudomonadati</taxon>
        <taxon>Pseudomonadota</taxon>
        <taxon>Gammaproteobacteria</taxon>
        <taxon>Lysobacterales</taxon>
        <taxon>Rhodanobacteraceae</taxon>
        <taxon>Dyella</taxon>
    </lineage>
</organism>
<dbReference type="SUPFAM" id="SSF53474">
    <property type="entry name" value="alpha/beta-Hydrolases"/>
    <property type="match status" value="1"/>
</dbReference>
<evidence type="ECO:0000256" key="1">
    <source>
        <dbReference type="ARBA" id="ARBA00022801"/>
    </source>
</evidence>
<proteinExistence type="predicted"/>
<dbReference type="PANTHER" id="PTHR42776:SF27">
    <property type="entry name" value="DIPEPTIDYL PEPTIDASE FAMILY MEMBER 6"/>
    <property type="match status" value="1"/>
</dbReference>
<dbReference type="GO" id="GO:0006508">
    <property type="term" value="P:proteolysis"/>
    <property type="evidence" value="ECO:0007669"/>
    <property type="project" value="InterPro"/>
</dbReference>
<dbReference type="AlphaFoldDB" id="A0A0G9H6R9"/>
<evidence type="ECO:0000313" key="5">
    <source>
        <dbReference type="EMBL" id="KLD64944.1"/>
    </source>
</evidence>
<dbReference type="InterPro" id="IPR001375">
    <property type="entry name" value="Peptidase_S9_cat"/>
</dbReference>
<dbReference type="Pfam" id="PF07676">
    <property type="entry name" value="PD40"/>
    <property type="match status" value="3"/>
</dbReference>
<dbReference type="PATRIC" id="fig|1440762.4.peg.524"/>
<evidence type="ECO:0000256" key="3">
    <source>
        <dbReference type="SAM" id="SignalP"/>
    </source>
</evidence>
<dbReference type="SUPFAM" id="SSF82171">
    <property type="entry name" value="DPP6 N-terminal domain-like"/>
    <property type="match status" value="1"/>
</dbReference>
<dbReference type="EMBL" id="JPLA01000013">
    <property type="protein sequence ID" value="KLD64944.1"/>
    <property type="molecule type" value="Genomic_DNA"/>
</dbReference>
<feature type="chain" id="PRO_5005198235" description="Peptidase S9 prolyl oligopeptidase catalytic domain-containing protein" evidence="3">
    <location>
        <begin position="24"/>
        <end position="678"/>
    </location>
</feature>
<feature type="domain" description="Peptidase S9 prolyl oligopeptidase catalytic" evidence="4">
    <location>
        <begin position="467"/>
        <end position="672"/>
    </location>
</feature>
<dbReference type="PANTHER" id="PTHR42776">
    <property type="entry name" value="SERINE PEPTIDASE S9 FAMILY MEMBER"/>
    <property type="match status" value="1"/>
</dbReference>
<comment type="caution">
    <text evidence="5">The sequence shown here is derived from an EMBL/GenBank/DDBJ whole genome shotgun (WGS) entry which is preliminary data.</text>
</comment>
<keyword evidence="2" id="KW-0645">Protease</keyword>
<dbReference type="InterPro" id="IPR011659">
    <property type="entry name" value="WD40"/>
</dbReference>
<accession>A0A0G9H6R9</accession>
<evidence type="ECO:0000256" key="2">
    <source>
        <dbReference type="ARBA" id="ARBA00022825"/>
    </source>
</evidence>
<name>A0A0G9H6R9_9GAMM</name>
<dbReference type="OrthoDB" id="9812921at2"/>
<dbReference type="Pfam" id="PF00326">
    <property type="entry name" value="Peptidase_S9"/>
    <property type="match status" value="1"/>
</dbReference>
<evidence type="ECO:0000259" key="4">
    <source>
        <dbReference type="Pfam" id="PF00326"/>
    </source>
</evidence>
<reference evidence="5 6" key="1">
    <citation type="journal article" date="2015" name="Antonie Van Leeuwenhoek">
        <title>A phylogenomic and molecular marker based taxonomic framework for the order Xanthomonadales: proposal to transfer the families Algiphilaceae and Solimonadaceae to the order Nevskiales ord. nov. and to create a new family within the order Xanthomonadales, the family Rhodanobacteraceae fam. nov., containing the genus Rhodanobacter and its closest relatives.</title>
        <authorList>
            <person name="Naushad S."/>
            <person name="Adeolu M."/>
            <person name="Wong S."/>
            <person name="Sohail M."/>
            <person name="Schellhorn H.E."/>
            <person name="Gupta R.S."/>
        </authorList>
    </citation>
    <scope>NUCLEOTIDE SEQUENCE [LARGE SCALE GENOMIC DNA]</scope>
    <source>
        <strain evidence="5 6">DSM 16301</strain>
    </source>
</reference>
<evidence type="ECO:0000313" key="6">
    <source>
        <dbReference type="Proteomes" id="UP000035481"/>
    </source>
</evidence>
<dbReference type="Gene3D" id="2.120.10.30">
    <property type="entry name" value="TolB, C-terminal domain"/>
    <property type="match status" value="2"/>
</dbReference>
<dbReference type="Proteomes" id="UP000035481">
    <property type="component" value="Unassembled WGS sequence"/>
</dbReference>
<dbReference type="InterPro" id="IPR011042">
    <property type="entry name" value="6-blade_b-propeller_TolB-like"/>
</dbReference>
<dbReference type="Gene3D" id="3.40.50.1820">
    <property type="entry name" value="alpha/beta hydrolase"/>
    <property type="match status" value="1"/>
</dbReference>
<keyword evidence="1" id="KW-0378">Hydrolase</keyword>